<comment type="caution">
    <text evidence="1">The sequence shown here is derived from an EMBL/GenBank/DDBJ whole genome shotgun (WGS) entry which is preliminary data.</text>
</comment>
<protein>
    <submittedName>
        <fullName evidence="1">Uncharacterized protein</fullName>
    </submittedName>
</protein>
<organism evidence="1 2">
    <name type="scientific">Selenomonas flueggei ATCC 43531</name>
    <dbReference type="NCBI Taxonomy" id="638302"/>
    <lineage>
        <taxon>Bacteria</taxon>
        <taxon>Bacillati</taxon>
        <taxon>Bacillota</taxon>
        <taxon>Negativicutes</taxon>
        <taxon>Selenomonadales</taxon>
        <taxon>Selenomonadaceae</taxon>
        <taxon>Selenomonas</taxon>
    </lineage>
</organism>
<evidence type="ECO:0000313" key="1">
    <source>
        <dbReference type="EMBL" id="EEQ48119.1"/>
    </source>
</evidence>
<sequence>MIFRLIEAAHRIQRAALWRIRRQKSGKRRVKGRGRMDPRFLIGIKENHSLQENRALARII</sequence>
<keyword evidence="2" id="KW-1185">Reference proteome</keyword>
<proteinExistence type="predicted"/>
<accession>C4V571</accession>
<dbReference type="STRING" id="638302.HMPREF0908_1665"/>
<gene>
    <name evidence="1" type="ORF">HMPREF0908_1665</name>
</gene>
<dbReference type="AlphaFoldDB" id="C4V571"/>
<evidence type="ECO:0000313" key="2">
    <source>
        <dbReference type="Proteomes" id="UP000005309"/>
    </source>
</evidence>
<dbReference type="HOGENOM" id="CLU_2939213_0_0_9"/>
<reference evidence="1 2" key="1">
    <citation type="submission" date="2009-04" db="EMBL/GenBank/DDBJ databases">
        <authorList>
            <person name="Qin X."/>
            <person name="Bachman B."/>
            <person name="Battles P."/>
            <person name="Bell A."/>
            <person name="Bess C."/>
            <person name="Bickham C."/>
            <person name="Chaboub L."/>
            <person name="Chen D."/>
            <person name="Coyle M."/>
            <person name="Deiros D.R."/>
            <person name="Dinh H."/>
            <person name="Forbes L."/>
            <person name="Fowler G."/>
            <person name="Francisco L."/>
            <person name="Fu Q."/>
            <person name="Gubbala S."/>
            <person name="Hale W."/>
            <person name="Han Y."/>
            <person name="Hemphill L."/>
            <person name="Highlander S.K."/>
            <person name="Hirani K."/>
            <person name="Hogues M."/>
            <person name="Jackson L."/>
            <person name="Jakkamsetti A."/>
            <person name="Javaid M."/>
            <person name="Jiang H."/>
            <person name="Korchina V."/>
            <person name="Kovar C."/>
            <person name="Lara F."/>
            <person name="Lee S."/>
            <person name="Mata R."/>
            <person name="Mathew T."/>
            <person name="Moen C."/>
            <person name="Morales K."/>
            <person name="Munidasa M."/>
            <person name="Nazareth L."/>
            <person name="Ngo R."/>
            <person name="Nguyen L."/>
            <person name="Okwuonu G."/>
            <person name="Ongeri F."/>
            <person name="Patil S."/>
            <person name="Petrosino J."/>
            <person name="Pham C."/>
            <person name="Pham P."/>
            <person name="Pu L.-L."/>
            <person name="Puazo M."/>
            <person name="Raj R."/>
            <person name="Reid J."/>
            <person name="Rouhana J."/>
            <person name="Saada N."/>
            <person name="Shang Y."/>
            <person name="Simmons D."/>
            <person name="Thornton R."/>
            <person name="Warren J."/>
            <person name="Weissenberger G."/>
            <person name="Zhang J."/>
            <person name="Zhang L."/>
            <person name="Zhou C."/>
            <person name="Zhu D."/>
            <person name="Muzny D."/>
            <person name="Worley K."/>
            <person name="Gibbs R."/>
        </authorList>
    </citation>
    <scope>NUCLEOTIDE SEQUENCE [LARGE SCALE GENOMIC DNA]</scope>
    <source>
        <strain evidence="1 2">ATCC 43531</strain>
    </source>
</reference>
<dbReference type="EMBL" id="ACLA01000022">
    <property type="protein sequence ID" value="EEQ48119.1"/>
    <property type="molecule type" value="Genomic_DNA"/>
</dbReference>
<name>C4V571_9FIRM</name>
<dbReference type="Proteomes" id="UP000005309">
    <property type="component" value="Unassembled WGS sequence"/>
</dbReference>